<evidence type="ECO:0000313" key="1">
    <source>
        <dbReference type="EMBL" id="OMO99597.1"/>
    </source>
</evidence>
<reference evidence="2" key="1">
    <citation type="submission" date="2013-09" db="EMBL/GenBank/DDBJ databases">
        <title>Corchorus olitorius genome sequencing.</title>
        <authorList>
            <person name="Alam M."/>
            <person name="Haque M.S."/>
            <person name="Islam M.S."/>
            <person name="Emdad E.M."/>
            <person name="Islam M.M."/>
            <person name="Ahmed B."/>
            <person name="Halim A."/>
            <person name="Hossen Q.M.M."/>
            <person name="Hossain M.Z."/>
            <person name="Ahmed R."/>
            <person name="Khan M.M."/>
            <person name="Islam R."/>
            <person name="Rashid M.M."/>
            <person name="Khan S.A."/>
            <person name="Rahman M.S."/>
            <person name="Alam M."/>
            <person name="Yahiya A.S."/>
            <person name="Khan M.S."/>
            <person name="Azam M.S."/>
            <person name="Haque T."/>
            <person name="Lashkar M.Z.H."/>
            <person name="Akhand A.I."/>
            <person name="Morshed G."/>
            <person name="Roy S."/>
            <person name="Uddin K.S."/>
            <person name="Rabeya T."/>
            <person name="Hossain A.S."/>
            <person name="Chowdhury A."/>
            <person name="Snigdha A.R."/>
            <person name="Mortoza M.S."/>
            <person name="Matin S.A."/>
            <person name="Hoque S.M.E."/>
            <person name="Islam M.K."/>
            <person name="Roy D.K."/>
            <person name="Haider R."/>
            <person name="Moosa M.M."/>
            <person name="Elias S.M."/>
            <person name="Hasan A.M."/>
            <person name="Jahan S."/>
            <person name="Shafiuddin M."/>
            <person name="Mahmood N."/>
            <person name="Shommy N.S."/>
        </authorList>
    </citation>
    <scope>NUCLEOTIDE SEQUENCE [LARGE SCALE GENOMIC DNA]</scope>
    <source>
        <strain evidence="2">cv. O-4</strain>
    </source>
</reference>
<sequence length="38" mass="4058">MGHGVNAVQLHIANNMLESGSTKVMEGAFAYVLPKLND</sequence>
<comment type="caution">
    <text evidence="1">The sequence shown here is derived from an EMBL/GenBank/DDBJ whole genome shotgun (WGS) entry which is preliminary data.</text>
</comment>
<name>A0A1R3JY17_9ROSI</name>
<gene>
    <name evidence="1" type="ORF">COLO4_13204</name>
</gene>
<keyword evidence="2" id="KW-1185">Reference proteome</keyword>
<dbReference type="Proteomes" id="UP000187203">
    <property type="component" value="Unassembled WGS sequence"/>
</dbReference>
<evidence type="ECO:0000313" key="2">
    <source>
        <dbReference type="Proteomes" id="UP000187203"/>
    </source>
</evidence>
<dbReference type="EMBL" id="AWUE01015099">
    <property type="protein sequence ID" value="OMO99597.1"/>
    <property type="molecule type" value="Genomic_DNA"/>
</dbReference>
<accession>A0A1R3JY17</accession>
<dbReference type="AlphaFoldDB" id="A0A1R3JY17"/>
<organism evidence="1 2">
    <name type="scientific">Corchorus olitorius</name>
    <dbReference type="NCBI Taxonomy" id="93759"/>
    <lineage>
        <taxon>Eukaryota</taxon>
        <taxon>Viridiplantae</taxon>
        <taxon>Streptophyta</taxon>
        <taxon>Embryophyta</taxon>
        <taxon>Tracheophyta</taxon>
        <taxon>Spermatophyta</taxon>
        <taxon>Magnoliopsida</taxon>
        <taxon>eudicotyledons</taxon>
        <taxon>Gunneridae</taxon>
        <taxon>Pentapetalae</taxon>
        <taxon>rosids</taxon>
        <taxon>malvids</taxon>
        <taxon>Malvales</taxon>
        <taxon>Malvaceae</taxon>
        <taxon>Grewioideae</taxon>
        <taxon>Apeibeae</taxon>
        <taxon>Corchorus</taxon>
    </lineage>
</organism>
<protein>
    <submittedName>
        <fullName evidence="1">Uncharacterized protein</fullName>
    </submittedName>
</protein>
<proteinExistence type="predicted"/>